<proteinExistence type="predicted"/>
<sequence>MAAWHDRIADDKQEEGWSLKVRWLPALGSLVIWRQTYHPDGRLWEADRTTYGPLTQPEAHDVLEAVLEECWAQQLHLFT</sequence>
<name>A0A0H5QLV8_9ZZZZ</name>
<dbReference type="AlphaFoldDB" id="A0A0H5QLV8"/>
<reference evidence="1" key="1">
    <citation type="submission" date="2015-06" db="EMBL/GenBank/DDBJ databases">
        <authorList>
            <person name="Joergensen T."/>
        </authorList>
    </citation>
    <scope>NUCLEOTIDE SEQUENCE</scope>
    <source>
        <strain evidence="1">RGFK1238</strain>
    </source>
</reference>
<organism evidence="1">
    <name type="scientific">uncultured prokaryote</name>
    <dbReference type="NCBI Taxonomy" id="198431"/>
    <lineage>
        <taxon>unclassified sequences</taxon>
        <taxon>environmental samples</taxon>
    </lineage>
</organism>
<dbReference type="EMBL" id="LN853811">
    <property type="protein sequence ID" value="CRY96732.1"/>
    <property type="molecule type" value="Genomic_DNA"/>
</dbReference>
<reference evidence="1" key="2">
    <citation type="submission" date="2015-07" db="EMBL/GenBank/DDBJ databases">
        <title>Plasmids, circular viruses and viroids from rat gut.</title>
        <authorList>
            <person name="Jorgensen T.J."/>
            <person name="Hansen M.A."/>
            <person name="Xu Z."/>
            <person name="Tabak M.A."/>
            <person name="Sorensen S.J."/>
            <person name="Hansen L.H."/>
        </authorList>
    </citation>
    <scope>NUCLEOTIDE SEQUENCE</scope>
    <source>
        <strain evidence="1">RGFK1238</strain>
    </source>
</reference>
<accession>A0A0H5QLV8</accession>
<protein>
    <submittedName>
        <fullName evidence="1">Uncharacterized protein</fullName>
    </submittedName>
</protein>
<evidence type="ECO:0000313" key="1">
    <source>
        <dbReference type="EMBL" id="CRY96732.1"/>
    </source>
</evidence>